<evidence type="ECO:0000313" key="3">
    <source>
        <dbReference type="Proteomes" id="UP001612928"/>
    </source>
</evidence>
<dbReference type="EMBL" id="JBITMB010000010">
    <property type="protein sequence ID" value="MFI7444896.1"/>
    <property type="molecule type" value="Genomic_DNA"/>
</dbReference>
<comment type="caution">
    <text evidence="2">The sequence shown here is derived from an EMBL/GenBank/DDBJ whole genome shotgun (WGS) entry which is preliminary data.</text>
</comment>
<name>A0ABW8AFX9_9ACTN</name>
<evidence type="ECO:0000313" key="2">
    <source>
        <dbReference type="EMBL" id="MFI7444896.1"/>
    </source>
</evidence>
<accession>A0ABW8AFX9</accession>
<gene>
    <name evidence="2" type="ORF">ACIBP5_33395</name>
</gene>
<evidence type="ECO:0008006" key="4">
    <source>
        <dbReference type="Google" id="ProtNLM"/>
    </source>
</evidence>
<dbReference type="RefSeq" id="WP_397025228.1">
    <property type="nucleotide sequence ID" value="NZ_JBITMB010000010.1"/>
</dbReference>
<reference evidence="2 3" key="1">
    <citation type="submission" date="2024-10" db="EMBL/GenBank/DDBJ databases">
        <title>The Natural Products Discovery Center: Release of the First 8490 Sequenced Strains for Exploring Actinobacteria Biosynthetic Diversity.</title>
        <authorList>
            <person name="Kalkreuter E."/>
            <person name="Kautsar S.A."/>
            <person name="Yang D."/>
            <person name="Bader C.D."/>
            <person name="Teijaro C.N."/>
            <person name="Fluegel L."/>
            <person name="Davis C.M."/>
            <person name="Simpson J.R."/>
            <person name="Lauterbach L."/>
            <person name="Steele A.D."/>
            <person name="Gui C."/>
            <person name="Meng S."/>
            <person name="Li G."/>
            <person name="Viehrig K."/>
            <person name="Ye F."/>
            <person name="Su P."/>
            <person name="Kiefer A.F."/>
            <person name="Nichols A."/>
            <person name="Cepeda A.J."/>
            <person name="Yan W."/>
            <person name="Fan B."/>
            <person name="Jiang Y."/>
            <person name="Adhikari A."/>
            <person name="Zheng C.-J."/>
            <person name="Schuster L."/>
            <person name="Cowan T.M."/>
            <person name="Smanski M.J."/>
            <person name="Chevrette M.G."/>
            <person name="De Carvalho L.P.S."/>
            <person name="Shen B."/>
        </authorList>
    </citation>
    <scope>NUCLEOTIDE SEQUENCE [LARGE SCALE GENOMIC DNA]</scope>
    <source>
        <strain evidence="2 3">NPDC049503</strain>
    </source>
</reference>
<feature type="region of interest" description="Disordered" evidence="1">
    <location>
        <begin position="309"/>
        <end position="339"/>
    </location>
</feature>
<proteinExistence type="predicted"/>
<evidence type="ECO:0000256" key="1">
    <source>
        <dbReference type="SAM" id="MobiDB-lite"/>
    </source>
</evidence>
<dbReference type="Proteomes" id="UP001612928">
    <property type="component" value="Unassembled WGS sequence"/>
</dbReference>
<protein>
    <recommendedName>
        <fullName evidence="4">Restriction endonuclease</fullName>
    </recommendedName>
</protein>
<keyword evidence="3" id="KW-1185">Reference proteome</keyword>
<sequence>MPARSNDFQAVVYFIKKNLAADATVTESAQLRDRVTGQLREVDVVVSGHMAGHPMVIGIECRGRSRKDAVPWVEEMRAKHDDLPTDRLVLVSASGFSKAAVVKARHYGIETVTPGQPIADDGPLARFRHPQVEFRDVTHDRLVALHGTVELDGQPHTSELTPDHVLFAADGAELGPLADLVRRTFDGLNLRSAVAAARDGDQYLVIDVTRPRLPQPASGPIEVYLRRESGPPHLLALRGLRIVCASRVDVRPVQLAAGELQGAGFHGAAFAYGSGQVAGVDALVVFTHDSGREHLSVRFTDATGVTTDWSADPESQELVPHTPPGEVRRLERSCGTLGT</sequence>
<organism evidence="2 3">
    <name type="scientific">Nonomuraea indica</name>
    <dbReference type="NCBI Taxonomy" id="1581193"/>
    <lineage>
        <taxon>Bacteria</taxon>
        <taxon>Bacillati</taxon>
        <taxon>Actinomycetota</taxon>
        <taxon>Actinomycetes</taxon>
        <taxon>Streptosporangiales</taxon>
        <taxon>Streptosporangiaceae</taxon>
        <taxon>Nonomuraea</taxon>
    </lineage>
</organism>